<evidence type="ECO:0000313" key="2">
    <source>
        <dbReference type="Proteomes" id="UP001178508"/>
    </source>
</evidence>
<evidence type="ECO:0000313" key="1">
    <source>
        <dbReference type="EMBL" id="CAJ1067833.1"/>
    </source>
</evidence>
<name>A0AAV1G3B6_XYRNO</name>
<sequence length="99" mass="10322">MKISVLAPPPVRLIGPLTCRPLITGGLEVPAGSTLLSCAVGVGGDVVLTPDSDLRVWELISPLLVPDLVAPICLLLDVGLLSSSESEQIASRRQLDPET</sequence>
<reference evidence="1" key="1">
    <citation type="submission" date="2023-08" db="EMBL/GenBank/DDBJ databases">
        <authorList>
            <person name="Alioto T."/>
            <person name="Alioto T."/>
            <person name="Gomez Garrido J."/>
        </authorList>
    </citation>
    <scope>NUCLEOTIDE SEQUENCE</scope>
</reference>
<dbReference type="AlphaFoldDB" id="A0AAV1G3B6"/>
<proteinExistence type="predicted"/>
<keyword evidence="2" id="KW-1185">Reference proteome</keyword>
<accession>A0AAV1G3B6</accession>
<organism evidence="1 2">
    <name type="scientific">Xyrichtys novacula</name>
    <name type="common">Pearly razorfish</name>
    <name type="synonym">Hemipteronotus novacula</name>
    <dbReference type="NCBI Taxonomy" id="13765"/>
    <lineage>
        <taxon>Eukaryota</taxon>
        <taxon>Metazoa</taxon>
        <taxon>Chordata</taxon>
        <taxon>Craniata</taxon>
        <taxon>Vertebrata</taxon>
        <taxon>Euteleostomi</taxon>
        <taxon>Actinopterygii</taxon>
        <taxon>Neopterygii</taxon>
        <taxon>Teleostei</taxon>
        <taxon>Neoteleostei</taxon>
        <taxon>Acanthomorphata</taxon>
        <taxon>Eupercaria</taxon>
        <taxon>Labriformes</taxon>
        <taxon>Labridae</taxon>
        <taxon>Xyrichtys</taxon>
    </lineage>
</organism>
<dbReference type="Proteomes" id="UP001178508">
    <property type="component" value="Chromosome 11"/>
</dbReference>
<gene>
    <name evidence="1" type="ORF">XNOV1_A032490</name>
</gene>
<dbReference type="EMBL" id="OY660874">
    <property type="protein sequence ID" value="CAJ1067833.1"/>
    <property type="molecule type" value="Genomic_DNA"/>
</dbReference>
<protein>
    <submittedName>
        <fullName evidence="1">Uncharacterized protein</fullName>
    </submittedName>
</protein>